<feature type="compositionally biased region" description="Low complexity" evidence="1">
    <location>
        <begin position="1"/>
        <end position="15"/>
    </location>
</feature>
<feature type="region of interest" description="Disordered" evidence="1">
    <location>
        <begin position="1"/>
        <end position="34"/>
    </location>
</feature>
<feature type="non-terminal residue" evidence="2">
    <location>
        <position position="91"/>
    </location>
</feature>
<dbReference type="Proteomes" id="UP001189429">
    <property type="component" value="Unassembled WGS sequence"/>
</dbReference>
<organism evidence="2 3">
    <name type="scientific">Prorocentrum cordatum</name>
    <dbReference type="NCBI Taxonomy" id="2364126"/>
    <lineage>
        <taxon>Eukaryota</taxon>
        <taxon>Sar</taxon>
        <taxon>Alveolata</taxon>
        <taxon>Dinophyceae</taxon>
        <taxon>Prorocentrales</taxon>
        <taxon>Prorocentraceae</taxon>
        <taxon>Prorocentrum</taxon>
    </lineage>
</organism>
<protein>
    <submittedName>
        <fullName evidence="2">Uncharacterized protein</fullName>
    </submittedName>
</protein>
<evidence type="ECO:0000313" key="3">
    <source>
        <dbReference type="Proteomes" id="UP001189429"/>
    </source>
</evidence>
<feature type="region of interest" description="Disordered" evidence="1">
    <location>
        <begin position="71"/>
        <end position="91"/>
    </location>
</feature>
<evidence type="ECO:0000313" key="2">
    <source>
        <dbReference type="EMBL" id="CAK0809367.1"/>
    </source>
</evidence>
<evidence type="ECO:0000256" key="1">
    <source>
        <dbReference type="SAM" id="MobiDB-lite"/>
    </source>
</evidence>
<feature type="compositionally biased region" description="Low complexity" evidence="1">
    <location>
        <begin position="24"/>
        <end position="34"/>
    </location>
</feature>
<keyword evidence="3" id="KW-1185">Reference proteome</keyword>
<proteinExistence type="predicted"/>
<dbReference type="EMBL" id="CAUYUJ010004391">
    <property type="protein sequence ID" value="CAK0809367.1"/>
    <property type="molecule type" value="Genomic_DNA"/>
</dbReference>
<gene>
    <name evidence="2" type="ORF">PCOR1329_LOCUS14640</name>
</gene>
<name>A0ABN9QT21_9DINO</name>
<sequence>MPPELLEAGEAFAALGDEEDDAGGPEPRAGRAPAVRVGAPAYRDCRGAQASREAPLLARTPAAPPYRDCRAVEAGQEPLPARAREAPLPPP</sequence>
<comment type="caution">
    <text evidence="2">The sequence shown here is derived from an EMBL/GenBank/DDBJ whole genome shotgun (WGS) entry which is preliminary data.</text>
</comment>
<reference evidence="2" key="1">
    <citation type="submission" date="2023-10" db="EMBL/GenBank/DDBJ databases">
        <authorList>
            <person name="Chen Y."/>
            <person name="Shah S."/>
            <person name="Dougan E. K."/>
            <person name="Thang M."/>
            <person name="Chan C."/>
        </authorList>
    </citation>
    <scope>NUCLEOTIDE SEQUENCE [LARGE SCALE GENOMIC DNA]</scope>
</reference>
<accession>A0ABN9QT21</accession>